<dbReference type="GO" id="GO:0016020">
    <property type="term" value="C:membrane"/>
    <property type="evidence" value="ECO:0007669"/>
    <property type="project" value="UniProtKB-SubCell"/>
</dbReference>
<dbReference type="EMBL" id="BEXD01000548">
    <property type="protein sequence ID" value="GBB88353.1"/>
    <property type="molecule type" value="Genomic_DNA"/>
</dbReference>
<evidence type="ECO:0000313" key="8">
    <source>
        <dbReference type="Proteomes" id="UP000247702"/>
    </source>
</evidence>
<dbReference type="AlphaFoldDB" id="A0A2Z6QDU5"/>
<keyword evidence="4 5" id="KW-0472">Membrane</keyword>
<dbReference type="GO" id="GO:0005216">
    <property type="term" value="F:monoatomic ion channel activity"/>
    <property type="evidence" value="ECO:0007669"/>
    <property type="project" value="InterPro"/>
</dbReference>
<reference evidence="7 8" key="1">
    <citation type="submission" date="2017-11" db="EMBL/GenBank/DDBJ databases">
        <title>The genome of Rhizophagus clarus HR1 reveals common genetic basis of auxotrophy among arbuscular mycorrhizal fungi.</title>
        <authorList>
            <person name="Kobayashi Y."/>
        </authorList>
    </citation>
    <scope>NUCLEOTIDE SEQUENCE [LARGE SCALE GENOMIC DNA]</scope>
    <source>
        <strain evidence="7 8">HR1</strain>
    </source>
</reference>
<comment type="subcellular location">
    <subcellularLocation>
        <location evidence="1">Membrane</location>
        <topology evidence="1">Multi-pass membrane protein</topology>
    </subcellularLocation>
</comment>
<evidence type="ECO:0000256" key="4">
    <source>
        <dbReference type="ARBA" id="ARBA00023136"/>
    </source>
</evidence>
<keyword evidence="3 5" id="KW-1133">Transmembrane helix</keyword>
<evidence type="ECO:0000256" key="5">
    <source>
        <dbReference type="SAM" id="Phobius"/>
    </source>
</evidence>
<evidence type="ECO:0000313" key="7">
    <source>
        <dbReference type="EMBL" id="GBB88353.1"/>
    </source>
</evidence>
<evidence type="ECO:0000259" key="6">
    <source>
        <dbReference type="Pfam" id="PF00520"/>
    </source>
</evidence>
<evidence type="ECO:0000256" key="3">
    <source>
        <dbReference type="ARBA" id="ARBA00022989"/>
    </source>
</evidence>
<feature type="transmembrane region" description="Helical" evidence="5">
    <location>
        <begin position="418"/>
        <end position="446"/>
    </location>
</feature>
<dbReference type="Pfam" id="PF00520">
    <property type="entry name" value="Ion_trans"/>
    <property type="match status" value="1"/>
</dbReference>
<dbReference type="Gene3D" id="1.10.287.70">
    <property type="match status" value="1"/>
</dbReference>
<accession>A0A2Z6QDU5</accession>
<organism evidence="7 8">
    <name type="scientific">Rhizophagus clarus</name>
    <dbReference type="NCBI Taxonomy" id="94130"/>
    <lineage>
        <taxon>Eukaryota</taxon>
        <taxon>Fungi</taxon>
        <taxon>Fungi incertae sedis</taxon>
        <taxon>Mucoromycota</taxon>
        <taxon>Glomeromycotina</taxon>
        <taxon>Glomeromycetes</taxon>
        <taxon>Glomerales</taxon>
        <taxon>Glomeraceae</taxon>
        <taxon>Rhizophagus</taxon>
    </lineage>
</organism>
<proteinExistence type="predicted"/>
<dbReference type="Proteomes" id="UP000247702">
    <property type="component" value="Unassembled WGS sequence"/>
</dbReference>
<evidence type="ECO:0000256" key="2">
    <source>
        <dbReference type="ARBA" id="ARBA00022692"/>
    </source>
</evidence>
<comment type="caution">
    <text evidence="7">The sequence shown here is derived from an EMBL/GenBank/DDBJ whole genome shotgun (WGS) entry which is preliminary data.</text>
</comment>
<dbReference type="InterPro" id="IPR005821">
    <property type="entry name" value="Ion_trans_dom"/>
</dbReference>
<keyword evidence="8" id="KW-1185">Reference proteome</keyword>
<sequence>MGETNTFNEEYDSDNYVVTYSSEDQSVLGWTISIVGLIDLNSDRASSNRFLELKHPVSVFNCYYDHVERSTIGFLPNGDLIQVSLSEHKIYKYYLTDKPKNTDPWKYSQIYDIDLPKVYMVKLIFIYVEQIRQYTLHGIYSWCDRVIMNKNQTLLAIRCSNSITYIYSMVNEMLISKYDSEYHGTVNSKKSMRFEFVTLKNNYEGLVIYDSAGYDYNSCDNKIQQKNFIDSGNVCVTNGLDENEFATIFKQGSNLNISHMFSYKIFNNKHLVIIHMKGIDIYTINTINNNVEHRYFWNNDEWNDNYEKFRKECGEIYDINFTNEHYKPLIKRILKNEFDDSKHSILIPFPKFNEHQIATKYDFINPDGTINNTTSIIQDPDSNTNLFNWFPTSLLAVYKLLTGDSGPLSSFTYREHSVMTILLVTFTFFTVIYLMNLFIGLLNLAIDDYNKEEEFLLQKAQIIMEIELFYMLQWQRNNKEWFPDWIYYEMPVTEIRKLINAIDNNQTVLIILYFRDVNLLKRFSLG</sequence>
<name>A0A2Z6QDU5_9GLOM</name>
<feature type="domain" description="Ion transport" evidence="6">
    <location>
        <begin position="375"/>
        <end position="453"/>
    </location>
</feature>
<protein>
    <recommendedName>
        <fullName evidence="6">Ion transport domain-containing protein</fullName>
    </recommendedName>
</protein>
<evidence type="ECO:0000256" key="1">
    <source>
        <dbReference type="ARBA" id="ARBA00004141"/>
    </source>
</evidence>
<gene>
    <name evidence="7" type="ORF">RclHR1_14910001</name>
</gene>
<keyword evidence="2 5" id="KW-0812">Transmembrane</keyword>